<keyword evidence="3 7" id="KW-0805">Transcription regulation</keyword>
<dbReference type="EMBL" id="VFPQ01000001">
    <property type="protein sequence ID" value="TQM77376.1"/>
    <property type="molecule type" value="Genomic_DNA"/>
</dbReference>
<protein>
    <recommendedName>
        <fullName evidence="7">Redox-sensing transcriptional repressor Rex</fullName>
    </recommendedName>
</protein>
<reference evidence="10 11" key="1">
    <citation type="submission" date="2019-06" db="EMBL/GenBank/DDBJ databases">
        <title>Sequencing the genomes of 1000 actinobacteria strains.</title>
        <authorList>
            <person name="Klenk H.-P."/>
        </authorList>
    </citation>
    <scope>NUCLEOTIDE SEQUENCE [LARGE SCALE GENOMIC DNA]</scope>
    <source>
        <strain evidence="10 11">DSM 43186</strain>
    </source>
</reference>
<dbReference type="Pfam" id="PF06971">
    <property type="entry name" value="Put_DNA-bind_N"/>
    <property type="match status" value="1"/>
</dbReference>
<dbReference type="HAMAP" id="MF_01131">
    <property type="entry name" value="Rex"/>
    <property type="match status" value="1"/>
</dbReference>
<dbReference type="SUPFAM" id="SSF51735">
    <property type="entry name" value="NAD(P)-binding Rossmann-fold domains"/>
    <property type="match status" value="1"/>
</dbReference>
<dbReference type="GO" id="GO:0003700">
    <property type="term" value="F:DNA-binding transcription factor activity"/>
    <property type="evidence" value="ECO:0007669"/>
    <property type="project" value="UniProtKB-UniRule"/>
</dbReference>
<evidence type="ECO:0000256" key="7">
    <source>
        <dbReference type="HAMAP-Rule" id="MF_01131"/>
    </source>
</evidence>
<comment type="subcellular location">
    <subcellularLocation>
        <location evidence="7">Cytoplasm</location>
    </subcellularLocation>
</comment>
<dbReference type="Gene3D" id="1.10.10.10">
    <property type="entry name" value="Winged helix-like DNA-binding domain superfamily/Winged helix DNA-binding domain"/>
    <property type="match status" value="1"/>
</dbReference>
<evidence type="ECO:0000256" key="1">
    <source>
        <dbReference type="ARBA" id="ARBA00022490"/>
    </source>
</evidence>
<comment type="caution">
    <text evidence="10">The sequence shown here is derived from an EMBL/GenBank/DDBJ whole genome shotgun (WGS) entry which is preliminary data.</text>
</comment>
<dbReference type="NCBIfam" id="NF003995">
    <property type="entry name" value="PRK05472.2-4"/>
    <property type="match status" value="1"/>
</dbReference>
<evidence type="ECO:0000256" key="8">
    <source>
        <dbReference type="SAM" id="MobiDB-lite"/>
    </source>
</evidence>
<dbReference type="PANTHER" id="PTHR35786:SF1">
    <property type="entry name" value="REDOX-SENSING TRANSCRIPTIONAL REPRESSOR REX 1"/>
    <property type="match status" value="1"/>
</dbReference>
<sequence>MTRRTPQPRDRGIPDATVARLPLYLRALNGLAERGTATVSSEDLAVAAGVNSAKLRKDLSHLGSYGTRGVGYDVQYLIYQISRELGLTQDWAIAIVGVGNLGRALANYGGFVSRGFRVAALVDADPAVVGERIAGLVVEHIDDLENVIKRRGVSIVVIATPAQAAQEVADRVIDAGVTSILNFAPVVLSVPEGVEVRKVDLAIELQILAFHEQRKAERAEAGATAPRGVAAEVTPPGEAVARAAQGEAAINAAAPYGEVGGTGPDGDAGAGALTVAPPGRNDVNGRGAGRRAAGRARTSGPANGPGNGPARGRNGGRGGGTATT</sequence>
<evidence type="ECO:0000256" key="6">
    <source>
        <dbReference type="ARBA" id="ARBA00023163"/>
    </source>
</evidence>
<accession>A0A543J3G7</accession>
<keyword evidence="6 7" id="KW-0804">Transcription</keyword>
<feature type="compositionally biased region" description="Gly residues" evidence="8">
    <location>
        <begin position="303"/>
        <end position="324"/>
    </location>
</feature>
<dbReference type="GO" id="GO:0051775">
    <property type="term" value="P:response to redox state"/>
    <property type="evidence" value="ECO:0007669"/>
    <property type="project" value="InterPro"/>
</dbReference>
<dbReference type="Gene3D" id="3.40.50.720">
    <property type="entry name" value="NAD(P)-binding Rossmann-like Domain"/>
    <property type="match status" value="1"/>
</dbReference>
<comment type="function">
    <text evidence="7">Modulates transcription in response to changes in cellular NADH/NAD(+) redox state.</text>
</comment>
<dbReference type="AlphaFoldDB" id="A0A543J3G7"/>
<evidence type="ECO:0000259" key="9">
    <source>
        <dbReference type="SMART" id="SM00881"/>
    </source>
</evidence>
<feature type="DNA-binding region" description="H-T-H motif" evidence="7">
    <location>
        <begin position="23"/>
        <end position="62"/>
    </location>
</feature>
<dbReference type="InterPro" id="IPR022876">
    <property type="entry name" value="Tscrpt_rep_Rex"/>
</dbReference>
<dbReference type="InterPro" id="IPR036291">
    <property type="entry name" value="NAD(P)-bd_dom_sf"/>
</dbReference>
<gene>
    <name evidence="7" type="primary">rex</name>
    <name evidence="10" type="ORF">FHX40_4139</name>
</gene>
<evidence type="ECO:0000256" key="3">
    <source>
        <dbReference type="ARBA" id="ARBA00023015"/>
    </source>
</evidence>
<comment type="subunit">
    <text evidence="7">Homodimer.</text>
</comment>
<feature type="domain" description="CoA-binding" evidence="9">
    <location>
        <begin position="86"/>
        <end position="187"/>
    </location>
</feature>
<feature type="binding site" evidence="7">
    <location>
        <begin position="97"/>
        <end position="102"/>
    </location>
    <ligand>
        <name>NAD(+)</name>
        <dbReference type="ChEBI" id="CHEBI:57540"/>
    </ligand>
</feature>
<dbReference type="InterPro" id="IPR003781">
    <property type="entry name" value="CoA-bd"/>
</dbReference>
<dbReference type="GO" id="GO:0045892">
    <property type="term" value="P:negative regulation of DNA-templated transcription"/>
    <property type="evidence" value="ECO:0007669"/>
    <property type="project" value="InterPro"/>
</dbReference>
<dbReference type="SUPFAM" id="SSF46785">
    <property type="entry name" value="Winged helix' DNA-binding domain"/>
    <property type="match status" value="1"/>
</dbReference>
<keyword evidence="2 7" id="KW-0678">Repressor</keyword>
<dbReference type="Pfam" id="PF02629">
    <property type="entry name" value="CoA_binding"/>
    <property type="match status" value="1"/>
</dbReference>
<organism evidence="10 11">
    <name type="scientific">Thermopolyspora flexuosa</name>
    <dbReference type="NCBI Taxonomy" id="103836"/>
    <lineage>
        <taxon>Bacteria</taxon>
        <taxon>Bacillati</taxon>
        <taxon>Actinomycetota</taxon>
        <taxon>Actinomycetes</taxon>
        <taxon>Streptosporangiales</taxon>
        <taxon>Streptosporangiaceae</taxon>
        <taxon>Thermopolyspora</taxon>
    </lineage>
</organism>
<dbReference type="NCBIfam" id="NF003992">
    <property type="entry name" value="PRK05472.2-1"/>
    <property type="match status" value="1"/>
</dbReference>
<evidence type="ECO:0000256" key="4">
    <source>
        <dbReference type="ARBA" id="ARBA00023027"/>
    </source>
</evidence>
<dbReference type="InterPro" id="IPR009718">
    <property type="entry name" value="Rex_DNA-bd_C_dom"/>
</dbReference>
<dbReference type="GO" id="GO:0005737">
    <property type="term" value="C:cytoplasm"/>
    <property type="evidence" value="ECO:0007669"/>
    <property type="project" value="UniProtKB-SubCell"/>
</dbReference>
<dbReference type="GO" id="GO:0003677">
    <property type="term" value="F:DNA binding"/>
    <property type="evidence" value="ECO:0007669"/>
    <property type="project" value="UniProtKB-UniRule"/>
</dbReference>
<dbReference type="Proteomes" id="UP000319213">
    <property type="component" value="Unassembled WGS sequence"/>
</dbReference>
<dbReference type="NCBIfam" id="NF003994">
    <property type="entry name" value="PRK05472.2-3"/>
    <property type="match status" value="1"/>
</dbReference>
<keyword evidence="4 7" id="KW-0520">NAD</keyword>
<evidence type="ECO:0000256" key="2">
    <source>
        <dbReference type="ARBA" id="ARBA00022491"/>
    </source>
</evidence>
<dbReference type="InterPro" id="IPR058236">
    <property type="entry name" value="Rex_actinobacterial-type"/>
</dbReference>
<dbReference type="NCBIfam" id="NF003989">
    <property type="entry name" value="PRK05472.1-3"/>
    <property type="match status" value="1"/>
</dbReference>
<keyword evidence="11" id="KW-1185">Reference proteome</keyword>
<keyword evidence="1 7" id="KW-0963">Cytoplasm</keyword>
<dbReference type="InterPro" id="IPR036388">
    <property type="entry name" value="WH-like_DNA-bd_sf"/>
</dbReference>
<name>A0A543J3G7_9ACTN</name>
<dbReference type="PANTHER" id="PTHR35786">
    <property type="entry name" value="REDOX-SENSING TRANSCRIPTIONAL REPRESSOR REX"/>
    <property type="match status" value="1"/>
</dbReference>
<dbReference type="NCBIfam" id="NF003996">
    <property type="entry name" value="PRK05472.2-5"/>
    <property type="match status" value="1"/>
</dbReference>
<proteinExistence type="inferred from homology"/>
<dbReference type="NCBIfam" id="NF003993">
    <property type="entry name" value="PRK05472.2-2"/>
    <property type="match status" value="1"/>
</dbReference>
<keyword evidence="5 7" id="KW-0238">DNA-binding</keyword>
<dbReference type="SMART" id="SM00881">
    <property type="entry name" value="CoA_binding"/>
    <property type="match status" value="1"/>
</dbReference>
<evidence type="ECO:0000313" key="11">
    <source>
        <dbReference type="Proteomes" id="UP000319213"/>
    </source>
</evidence>
<comment type="similarity">
    <text evidence="7">Belongs to the transcriptional regulatory Rex family.</text>
</comment>
<evidence type="ECO:0000256" key="5">
    <source>
        <dbReference type="ARBA" id="ARBA00023125"/>
    </source>
</evidence>
<evidence type="ECO:0000313" key="10">
    <source>
        <dbReference type="EMBL" id="TQM77376.1"/>
    </source>
</evidence>
<feature type="region of interest" description="Disordered" evidence="8">
    <location>
        <begin position="261"/>
        <end position="324"/>
    </location>
</feature>
<dbReference type="InterPro" id="IPR036390">
    <property type="entry name" value="WH_DNA-bd_sf"/>
</dbReference>